<organism evidence="2 3">
    <name type="scientific">Halomarina oriensis</name>
    <dbReference type="NCBI Taxonomy" id="671145"/>
    <lineage>
        <taxon>Archaea</taxon>
        <taxon>Methanobacteriati</taxon>
        <taxon>Methanobacteriota</taxon>
        <taxon>Stenosarchaea group</taxon>
        <taxon>Halobacteria</taxon>
        <taxon>Halobacteriales</taxon>
        <taxon>Natronomonadaceae</taxon>
        <taxon>Halomarina</taxon>
    </lineage>
</organism>
<dbReference type="RefSeq" id="WP_158204477.1">
    <property type="nucleotide sequence ID" value="NZ_WSZK01000015.1"/>
</dbReference>
<evidence type="ECO:0000256" key="1">
    <source>
        <dbReference type="SAM" id="MobiDB-lite"/>
    </source>
</evidence>
<proteinExistence type="predicted"/>
<feature type="region of interest" description="Disordered" evidence="1">
    <location>
        <begin position="1"/>
        <end position="26"/>
    </location>
</feature>
<name>A0A6B0GMY6_9EURY</name>
<evidence type="ECO:0000313" key="2">
    <source>
        <dbReference type="EMBL" id="MWG34839.1"/>
    </source>
</evidence>
<protein>
    <submittedName>
        <fullName evidence="2">Uncharacterized protein</fullName>
    </submittedName>
</protein>
<accession>A0A6B0GMY6</accession>
<sequence length="225" mass="25094">MLLDHRFDPKSGAPLASAKEFPTPKGYGPYPGHRLRAHQHGVRTVDEHPLAESSNWVEEREGSLTNGELISAGSGLLGYFRRKHRDVREADPALDRAAALAIKRIKAIDGEGYDGLDTWSALSTPDTYVWYALAERLAAKGHWSTWMLDHCNPRCPHSVEGDEKIVNCAALLKFRPGIDGLEGVCSRHPNDHGTVHGYGESQVRDRVASIYRRAFDEDLEVFRVL</sequence>
<keyword evidence="3" id="KW-1185">Reference proteome</keyword>
<dbReference type="AlphaFoldDB" id="A0A6B0GMY6"/>
<dbReference type="Proteomes" id="UP000451471">
    <property type="component" value="Unassembled WGS sequence"/>
</dbReference>
<dbReference type="EMBL" id="WSZK01000015">
    <property type="protein sequence ID" value="MWG34839.1"/>
    <property type="molecule type" value="Genomic_DNA"/>
</dbReference>
<dbReference type="OrthoDB" id="212263at2157"/>
<reference evidence="2 3" key="1">
    <citation type="submission" date="2019-12" db="EMBL/GenBank/DDBJ databases">
        <title>Halocatena pleomorpha gen. nov. sp. nov., an extremely halophilic archaeon of family Halobacteriaceae isolated from saltpan soil.</title>
        <authorList>
            <person name="Pal Y."/>
            <person name="Verma A."/>
            <person name="Krishnamurthi S."/>
            <person name="Kumar P."/>
        </authorList>
    </citation>
    <scope>NUCLEOTIDE SEQUENCE [LARGE SCALE GENOMIC DNA]</scope>
    <source>
        <strain evidence="2 3">JCM 16495</strain>
    </source>
</reference>
<gene>
    <name evidence="2" type="ORF">GQS65_10095</name>
</gene>
<evidence type="ECO:0000313" key="3">
    <source>
        <dbReference type="Proteomes" id="UP000451471"/>
    </source>
</evidence>
<comment type="caution">
    <text evidence="2">The sequence shown here is derived from an EMBL/GenBank/DDBJ whole genome shotgun (WGS) entry which is preliminary data.</text>
</comment>